<organism evidence="13 14">
    <name type="scientific">Wickerhamomyces mucosus</name>
    <dbReference type="NCBI Taxonomy" id="1378264"/>
    <lineage>
        <taxon>Eukaryota</taxon>
        <taxon>Fungi</taxon>
        <taxon>Dikarya</taxon>
        <taxon>Ascomycota</taxon>
        <taxon>Saccharomycotina</taxon>
        <taxon>Saccharomycetes</taxon>
        <taxon>Phaffomycetales</taxon>
        <taxon>Wickerhamomycetaceae</taxon>
        <taxon>Wickerhamomyces</taxon>
    </lineage>
</organism>
<dbReference type="InterPro" id="IPR050092">
    <property type="entry name" value="RNase_H"/>
</dbReference>
<evidence type="ECO:0000313" key="13">
    <source>
        <dbReference type="EMBL" id="KAH3667005.1"/>
    </source>
</evidence>
<dbReference type="InterPro" id="IPR012337">
    <property type="entry name" value="RNaseH-like_sf"/>
</dbReference>
<evidence type="ECO:0000256" key="2">
    <source>
        <dbReference type="ARBA" id="ARBA00001946"/>
    </source>
</evidence>
<evidence type="ECO:0000256" key="9">
    <source>
        <dbReference type="ARBA" id="ARBA00022759"/>
    </source>
</evidence>
<dbReference type="GO" id="GO:0003676">
    <property type="term" value="F:nucleic acid binding"/>
    <property type="evidence" value="ECO:0007669"/>
    <property type="project" value="InterPro"/>
</dbReference>
<reference evidence="13" key="2">
    <citation type="submission" date="2021-01" db="EMBL/GenBank/DDBJ databases">
        <authorList>
            <person name="Schikora-Tamarit M.A."/>
        </authorList>
    </citation>
    <scope>NUCLEOTIDE SEQUENCE</scope>
    <source>
        <strain evidence="13">CBS6341</strain>
    </source>
</reference>
<dbReference type="InterPro" id="IPR037056">
    <property type="entry name" value="RNase_H1_N_sf"/>
</dbReference>
<dbReference type="AlphaFoldDB" id="A0A9P8P875"/>
<evidence type="ECO:0000313" key="14">
    <source>
        <dbReference type="Proteomes" id="UP000769528"/>
    </source>
</evidence>
<dbReference type="InterPro" id="IPR036397">
    <property type="entry name" value="RNaseH_sf"/>
</dbReference>
<keyword evidence="9" id="KW-0255">Endonuclease</keyword>
<keyword evidence="11" id="KW-0460">Magnesium</keyword>
<dbReference type="GO" id="GO:0043137">
    <property type="term" value="P:DNA replication, removal of RNA primer"/>
    <property type="evidence" value="ECO:0007669"/>
    <property type="project" value="TreeGrafter"/>
</dbReference>
<gene>
    <name evidence="13" type="ORF">WICMUC_005352</name>
</gene>
<comment type="catalytic activity">
    <reaction evidence="1">
        <text>Endonucleolytic cleavage to 5'-phosphomonoester.</text>
        <dbReference type="EC" id="3.1.26.4"/>
    </reaction>
</comment>
<dbReference type="EC" id="3.1.26.4" evidence="5"/>
<dbReference type="GO" id="GO:0000287">
    <property type="term" value="F:magnesium ion binding"/>
    <property type="evidence" value="ECO:0007669"/>
    <property type="project" value="InterPro"/>
</dbReference>
<keyword evidence="7" id="KW-0540">Nuclease</keyword>
<evidence type="ECO:0000256" key="11">
    <source>
        <dbReference type="ARBA" id="ARBA00022842"/>
    </source>
</evidence>
<dbReference type="PANTHER" id="PTHR10642">
    <property type="entry name" value="RIBONUCLEASE H1"/>
    <property type="match status" value="1"/>
</dbReference>
<name>A0A9P8P875_9ASCO</name>
<dbReference type="GO" id="GO:0004523">
    <property type="term" value="F:RNA-DNA hybrid ribonuclease activity"/>
    <property type="evidence" value="ECO:0007669"/>
    <property type="project" value="UniProtKB-EC"/>
</dbReference>
<evidence type="ECO:0000259" key="12">
    <source>
        <dbReference type="PROSITE" id="PS50879"/>
    </source>
</evidence>
<dbReference type="InterPro" id="IPR017067">
    <property type="entry name" value="RNase_H1_euk"/>
</dbReference>
<evidence type="ECO:0000256" key="4">
    <source>
        <dbReference type="ARBA" id="ARBA00005300"/>
    </source>
</evidence>
<dbReference type="Gene3D" id="3.30.420.10">
    <property type="entry name" value="Ribonuclease H-like superfamily/Ribonuclease H"/>
    <property type="match status" value="1"/>
</dbReference>
<evidence type="ECO:0000256" key="8">
    <source>
        <dbReference type="ARBA" id="ARBA00022723"/>
    </source>
</evidence>
<dbReference type="PROSITE" id="PS50879">
    <property type="entry name" value="RNASE_H_1"/>
    <property type="match status" value="1"/>
</dbReference>
<dbReference type="InterPro" id="IPR009027">
    <property type="entry name" value="Ribosomal_bL9/RNase_H1_N"/>
</dbReference>
<dbReference type="Pfam" id="PF00075">
    <property type="entry name" value="RNase_H"/>
    <property type="match status" value="1"/>
</dbReference>
<dbReference type="InterPro" id="IPR011320">
    <property type="entry name" value="RNase_H1_N"/>
</dbReference>
<keyword evidence="10" id="KW-0378">Hydrolase</keyword>
<keyword evidence="14" id="KW-1185">Reference proteome</keyword>
<evidence type="ECO:0000256" key="6">
    <source>
        <dbReference type="ARBA" id="ARBA00017721"/>
    </source>
</evidence>
<comment type="cofactor">
    <cofactor evidence="2">
        <name>Mg(2+)</name>
        <dbReference type="ChEBI" id="CHEBI:18420"/>
    </cofactor>
</comment>
<dbReference type="PANTHER" id="PTHR10642:SF26">
    <property type="entry name" value="RIBONUCLEASE H1"/>
    <property type="match status" value="1"/>
</dbReference>
<dbReference type="Proteomes" id="UP000769528">
    <property type="component" value="Unassembled WGS sequence"/>
</dbReference>
<evidence type="ECO:0000256" key="7">
    <source>
        <dbReference type="ARBA" id="ARBA00022722"/>
    </source>
</evidence>
<evidence type="ECO:0000256" key="10">
    <source>
        <dbReference type="ARBA" id="ARBA00022801"/>
    </source>
</evidence>
<comment type="similarity">
    <text evidence="4">Belongs to the RNase H family.</text>
</comment>
<keyword evidence="8" id="KW-0479">Metal-binding</keyword>
<comment type="function">
    <text evidence="3">Endonuclease that specifically degrades the RNA of RNA-DNA hybrids.</text>
</comment>
<dbReference type="PIRSF" id="PIRSF036852">
    <property type="entry name" value="Ribonuclease_H1_euk"/>
    <property type="match status" value="1"/>
</dbReference>
<evidence type="ECO:0000256" key="1">
    <source>
        <dbReference type="ARBA" id="ARBA00000077"/>
    </source>
</evidence>
<proteinExistence type="inferred from homology"/>
<dbReference type="Pfam" id="PF01693">
    <property type="entry name" value="Cauli_VI"/>
    <property type="match status" value="3"/>
</dbReference>
<dbReference type="SUPFAM" id="SSF55658">
    <property type="entry name" value="L9 N-domain-like"/>
    <property type="match status" value="3"/>
</dbReference>
<dbReference type="InterPro" id="IPR002156">
    <property type="entry name" value="RNaseH_domain"/>
</dbReference>
<dbReference type="FunFam" id="3.40.970.10:FF:000002">
    <property type="entry name" value="Ribonuclease H"/>
    <property type="match status" value="1"/>
</dbReference>
<protein>
    <recommendedName>
        <fullName evidence="6">Ribonuclease H</fullName>
        <ecNumber evidence="5">3.1.26.4</ecNumber>
    </recommendedName>
</protein>
<dbReference type="FunFam" id="3.40.970.10:FF:000001">
    <property type="entry name" value="Ribonuclease H1"/>
    <property type="match status" value="1"/>
</dbReference>
<sequence>MAAKASFYAVAKGRITGIYNTWDACKQQVEGFTGAKFKKFSTKAAADNFIKSSTSNSDAIKPTPIMKKKDTNNTFYAVAKGKQIGIFTNWDDCKKNVNGFPGAIYKRFNSGHEAQQFMKSKISEFKSPDDSIATKASRNASFYGVNFKDGKSKIFDNWKDCQKATSGVQGTTFKSFDSYEKALNFTGQGEKIELKEEEKASIIKQYLVNHTKEELKTQKDQVPLIVFTDGSFLENKYGGIGIYYGADDTRNYAAAFPECRSSYSAEVLAITTALRRIQREIDEYKNETIRILPKYAISSDNHAAVSILRDYSTSWSESDTKKREEGELVYEMIKLYNDIKKFYKDNQPLFDDHLFEIKWIKGHDGEIGNEMADLLAGQGSQHCKSTIT</sequence>
<dbReference type="Gene3D" id="3.40.970.10">
    <property type="entry name" value="Ribonuclease H1, N-terminal domain"/>
    <property type="match status" value="3"/>
</dbReference>
<reference evidence="13" key="1">
    <citation type="journal article" date="2021" name="Open Biol.">
        <title>Shared evolutionary footprints suggest mitochondrial oxidative damage underlies multiple complex I losses in fungi.</title>
        <authorList>
            <person name="Schikora-Tamarit M.A."/>
            <person name="Marcet-Houben M."/>
            <person name="Nosek J."/>
            <person name="Gabaldon T."/>
        </authorList>
    </citation>
    <scope>NUCLEOTIDE SEQUENCE</scope>
    <source>
        <strain evidence="13">CBS6341</strain>
    </source>
</reference>
<feature type="domain" description="RNase H type-1" evidence="12">
    <location>
        <begin position="220"/>
        <end position="381"/>
    </location>
</feature>
<evidence type="ECO:0000256" key="3">
    <source>
        <dbReference type="ARBA" id="ARBA00004065"/>
    </source>
</evidence>
<dbReference type="SUPFAM" id="SSF53098">
    <property type="entry name" value="Ribonuclease H-like"/>
    <property type="match status" value="1"/>
</dbReference>
<comment type="caution">
    <text evidence="13">The sequence shown here is derived from an EMBL/GenBank/DDBJ whole genome shotgun (WGS) entry which is preliminary data.</text>
</comment>
<accession>A0A9P8P875</accession>
<dbReference type="EMBL" id="JAEUBF010001392">
    <property type="protein sequence ID" value="KAH3667005.1"/>
    <property type="molecule type" value="Genomic_DNA"/>
</dbReference>
<evidence type="ECO:0000256" key="5">
    <source>
        <dbReference type="ARBA" id="ARBA00012180"/>
    </source>
</evidence>
<dbReference type="OrthoDB" id="407198at2759"/>